<name>A0A179BYX5_RHILE</name>
<protein>
    <submittedName>
        <fullName evidence="1">Uncharacterized protein</fullName>
    </submittedName>
</protein>
<dbReference type="EMBL" id="LWBS01000062">
    <property type="protein sequence ID" value="OAP96254.1"/>
    <property type="molecule type" value="Genomic_DNA"/>
</dbReference>
<proteinExistence type="predicted"/>
<sequence>MREVFGFRLAATPTCGFSAYRWIRDELVGHGVPAAEIAFMQDYKKTEAKQRLFANVRAGKVRVLLGSSETMAPASMRSFALR</sequence>
<gene>
    <name evidence="1" type="ORF">A4U53_38520</name>
</gene>
<comment type="caution">
    <text evidence="1">The sequence shown here is derived from an EMBL/GenBank/DDBJ whole genome shotgun (WGS) entry which is preliminary data.</text>
</comment>
<evidence type="ECO:0000313" key="1">
    <source>
        <dbReference type="EMBL" id="OAP96254.1"/>
    </source>
</evidence>
<dbReference type="AlphaFoldDB" id="A0A179BYX5"/>
<reference evidence="1" key="1">
    <citation type="submission" date="2016-04" db="EMBL/GenBank/DDBJ databases">
        <title>Fast-growing isolate from the root nodules of Vavilovia formosa.</title>
        <authorList>
            <person name="Kimeklis A."/>
            <person name="Safronova V."/>
            <person name="Belimov A."/>
            <person name="Andronov E."/>
        </authorList>
    </citation>
    <scope>NUCLEOTIDE SEQUENCE [LARGE SCALE GENOMIC DNA]</scope>
    <source>
        <strain evidence="1">Vaf-46</strain>
    </source>
</reference>
<organism evidence="1">
    <name type="scientific">Rhizobium leguminosarum</name>
    <dbReference type="NCBI Taxonomy" id="384"/>
    <lineage>
        <taxon>Bacteria</taxon>
        <taxon>Pseudomonadati</taxon>
        <taxon>Pseudomonadota</taxon>
        <taxon>Alphaproteobacteria</taxon>
        <taxon>Hyphomicrobiales</taxon>
        <taxon>Rhizobiaceae</taxon>
        <taxon>Rhizobium/Agrobacterium group</taxon>
        <taxon>Rhizobium</taxon>
    </lineage>
</organism>
<accession>A0A179BYX5</accession>